<accession>A0A2U9ILW7</accession>
<feature type="domain" description="SIS" evidence="3">
    <location>
        <begin position="33"/>
        <end position="167"/>
    </location>
</feature>
<dbReference type="InterPro" id="IPR046348">
    <property type="entry name" value="SIS_dom_sf"/>
</dbReference>
<dbReference type="Gene3D" id="3.40.50.10490">
    <property type="entry name" value="Glucose-6-phosphate isomerase like protein, domain 1"/>
    <property type="match status" value="2"/>
</dbReference>
<dbReference type="InterPro" id="IPR001347">
    <property type="entry name" value="SIS_dom"/>
</dbReference>
<reference evidence="4 5" key="1">
    <citation type="submission" date="2018-05" db="EMBL/GenBank/DDBJ databases">
        <title>Complete Genome Sequences of Extremely Thermoacidophilic, Metal-Mobilizing Type-Strain Members of the Archaeal Family Sulfolobaceae: Acidianus brierleyi DSM-1651T, Acidianus sulfidivorans DSM-18786T, Metallosphaera hakonensis DSM-7519T, and Metallosphaera prunae DSM-10039T.</title>
        <authorList>
            <person name="Counts J.A."/>
            <person name="Kelly R.M."/>
        </authorList>
    </citation>
    <scope>NUCLEOTIDE SEQUENCE [LARGE SCALE GENOMIC DNA]</scope>
    <source>
        <strain evidence="4 5">JP7</strain>
    </source>
</reference>
<dbReference type="CDD" id="cd05637">
    <property type="entry name" value="SIS_PGI_PMI_2"/>
    <property type="match status" value="1"/>
</dbReference>
<comment type="similarity">
    <text evidence="1">Belongs to the PGI/PMI family.</text>
</comment>
<dbReference type="NCBIfam" id="TIGR02128">
    <property type="entry name" value="G6PI_arch"/>
    <property type="match status" value="1"/>
</dbReference>
<dbReference type="GO" id="GO:0097367">
    <property type="term" value="F:carbohydrate derivative binding"/>
    <property type="evidence" value="ECO:0007669"/>
    <property type="project" value="InterPro"/>
</dbReference>
<dbReference type="GO" id="GO:0004476">
    <property type="term" value="F:mannose-6-phosphate isomerase activity"/>
    <property type="evidence" value="ECO:0007669"/>
    <property type="project" value="InterPro"/>
</dbReference>
<dbReference type="PROSITE" id="PS51464">
    <property type="entry name" value="SIS"/>
    <property type="match status" value="1"/>
</dbReference>
<evidence type="ECO:0000313" key="4">
    <source>
        <dbReference type="EMBL" id="AWR97012.1"/>
    </source>
</evidence>
<dbReference type="InterPro" id="IPR019490">
    <property type="entry name" value="Glu6P/Mann6P_isomerase_C"/>
</dbReference>
<dbReference type="EMBL" id="CP029288">
    <property type="protein sequence ID" value="AWR97012.1"/>
    <property type="molecule type" value="Genomic_DNA"/>
</dbReference>
<dbReference type="NCBIfam" id="NF006422">
    <property type="entry name" value="PRK08674.1-1"/>
    <property type="match status" value="1"/>
</dbReference>
<proteinExistence type="inferred from homology"/>
<dbReference type="AlphaFoldDB" id="A0A2U9ILW7"/>
<dbReference type="Pfam" id="PF10432">
    <property type="entry name" value="bact-PGI_C"/>
    <property type="match status" value="1"/>
</dbReference>
<name>A0A2U9ILW7_9CREN</name>
<sequence length="319" mass="36341">MLIPQQLVYHWRLRVVDNKYLYWDISFENSIEDSKEINYEIKTSKVYFSGMGGSYIPGKIAEMFDLNVDYQAGNGTPKKMDKNTTLIAMSYSGNTSETILAVKKGLEANSKIVVISSGGLLEKIAKENPEIYFVKVKGESQTRYSFPYLITPLLKILSTVANERIDLKELKDGITEFKERFINYSKYLSNKIISKIPVFYASTYFPIAIRFKQEINENVKYPAFYGYIPEVNHNEVESYVRGKDLLPIVIGNCPIDNVTKEVLAAEQINPPSESKLKNISSLVLLAGLTSIELANIYNENPEKLYNIPKCRELTSNIFK</sequence>
<dbReference type="GO" id="GO:0004347">
    <property type="term" value="F:glucose-6-phosphate isomerase activity"/>
    <property type="evidence" value="ECO:0007669"/>
    <property type="project" value="InterPro"/>
</dbReference>
<evidence type="ECO:0000259" key="3">
    <source>
        <dbReference type="PROSITE" id="PS51464"/>
    </source>
</evidence>
<evidence type="ECO:0000256" key="1">
    <source>
        <dbReference type="ARBA" id="ARBA00010523"/>
    </source>
</evidence>
<dbReference type="SUPFAM" id="SSF53697">
    <property type="entry name" value="SIS domain"/>
    <property type="match status" value="1"/>
</dbReference>
<protein>
    <submittedName>
        <fullName evidence="4">Bifunctional phosphoglucose/phosphomannose isomerase</fullName>
    </submittedName>
</protein>
<evidence type="ECO:0000256" key="2">
    <source>
        <dbReference type="ARBA" id="ARBA00023235"/>
    </source>
</evidence>
<dbReference type="Proteomes" id="UP000248410">
    <property type="component" value="Chromosome"/>
</dbReference>
<gene>
    <name evidence="4" type="ORF">DFR86_05180</name>
</gene>
<dbReference type="GO" id="GO:0005975">
    <property type="term" value="P:carbohydrate metabolic process"/>
    <property type="evidence" value="ECO:0007669"/>
    <property type="project" value="InterPro"/>
</dbReference>
<organism evidence="4 5">
    <name type="scientific">Acidianus sulfidivorans JP7</name>
    <dbReference type="NCBI Taxonomy" id="619593"/>
    <lineage>
        <taxon>Archaea</taxon>
        <taxon>Thermoproteota</taxon>
        <taxon>Thermoprotei</taxon>
        <taxon>Sulfolobales</taxon>
        <taxon>Sulfolobaceae</taxon>
        <taxon>Acidianus</taxon>
    </lineage>
</organism>
<evidence type="ECO:0000313" key="5">
    <source>
        <dbReference type="Proteomes" id="UP000248410"/>
    </source>
</evidence>
<keyword evidence="5" id="KW-1185">Reference proteome</keyword>
<keyword evidence="2 4" id="KW-0413">Isomerase</keyword>
<dbReference type="KEGG" id="asul:DFR86_05180"/>
<dbReference type="GO" id="GO:1901135">
    <property type="term" value="P:carbohydrate derivative metabolic process"/>
    <property type="evidence" value="ECO:0007669"/>
    <property type="project" value="InterPro"/>
</dbReference>